<dbReference type="Gene3D" id="2.40.180.10">
    <property type="entry name" value="Catalase core domain"/>
    <property type="match status" value="1"/>
</dbReference>
<dbReference type="InterPro" id="IPR020835">
    <property type="entry name" value="Catalase_sf"/>
</dbReference>
<dbReference type="GO" id="GO:0004096">
    <property type="term" value="F:catalase activity"/>
    <property type="evidence" value="ECO:0007669"/>
    <property type="project" value="UniProtKB-EC"/>
</dbReference>
<evidence type="ECO:0000313" key="4">
    <source>
        <dbReference type="Proteomes" id="UP000626180"/>
    </source>
</evidence>
<dbReference type="PANTHER" id="PTHR36195:SF4">
    <property type="entry name" value="DOMAIN PROTEIN, PUTATIVE (AFU_ORTHOLOGUE AFUA_5G01990)-RELATED"/>
    <property type="match status" value="1"/>
</dbReference>
<evidence type="ECO:0000313" key="2">
    <source>
        <dbReference type="EMBL" id="SPZ11704.1"/>
    </source>
</evidence>
<dbReference type="GO" id="GO:0006979">
    <property type="term" value="P:response to oxidative stress"/>
    <property type="evidence" value="ECO:0007669"/>
    <property type="project" value="InterPro"/>
</dbReference>
<dbReference type="AlphaFoldDB" id="A0A2X2CXE3"/>
<dbReference type="InterPro" id="IPR018028">
    <property type="entry name" value="Catalase"/>
</dbReference>
<proteinExistence type="predicted"/>
<name>A0A2X2CXE3_PSELU</name>
<dbReference type="CDD" id="cd08152">
    <property type="entry name" value="y4iL_like"/>
    <property type="match status" value="1"/>
</dbReference>
<dbReference type="GO" id="GO:0020037">
    <property type="term" value="F:heme binding"/>
    <property type="evidence" value="ECO:0007669"/>
    <property type="project" value="InterPro"/>
</dbReference>
<evidence type="ECO:0000313" key="1">
    <source>
        <dbReference type="EMBL" id="MBF8641801.1"/>
    </source>
</evidence>
<reference evidence="1 4" key="2">
    <citation type="submission" date="2020-10" db="EMBL/GenBank/DDBJ databases">
        <title>Genome sequences of Pseudomonas isolates.</title>
        <authorList>
            <person name="Wessels L."/>
            <person name="Reich F."/>
            <person name="Hammerl J."/>
        </authorList>
    </citation>
    <scope>NUCLEOTIDE SEQUENCE [LARGE SCALE GENOMIC DNA]</scope>
    <source>
        <strain evidence="1 4">20-MO00624-0</strain>
    </source>
</reference>
<gene>
    <name evidence="1" type="ORF">IRZ65_14025</name>
    <name evidence="2" type="ORF">NCTC11842_03953</name>
</gene>
<dbReference type="EMBL" id="JADMCD010000007">
    <property type="protein sequence ID" value="MBF8641801.1"/>
    <property type="molecule type" value="Genomic_DNA"/>
</dbReference>
<evidence type="ECO:0000313" key="3">
    <source>
        <dbReference type="Proteomes" id="UP000250443"/>
    </source>
</evidence>
<dbReference type="PROSITE" id="PS51402">
    <property type="entry name" value="CATALASE_3"/>
    <property type="match status" value="1"/>
</dbReference>
<accession>A0A2X2CXE3</accession>
<sequence length="368" mass="39837">MSTTLPIRPLPYDPSFEQIPEDEAETTRELVETMRKIIETTSEDYGHAVRSVHAKSHGLLQGRLKVLEGLPTELAQGVFAKAGDYPVVLRFSTNPGDLLDDSVSSPRGLAIKVIGVEGDRLPGSEGQLTQDFVMVNAPAFSAATPKAFLKSLKLLAATTDKAPGLKKALSAALRGAEKVIEAVGGESATLKSLGGHPETHILGETFYTSVPLLYGPYYAKLSVAPASPELTALTDAPLNVNGKPNGLREAVSEFFARQGGVWEIRVQLATDSKKMPVEDASAQWPEEESPYITVARIEVDPQPTWTEARAREVDDSMAFSPWHGLAAHRPIGGVMRSRKPAYEMSSGFRGQFNGCPIHEPRSLDRLPQ</sequence>
<keyword evidence="2" id="KW-0575">Peroxidase</keyword>
<dbReference type="SUPFAM" id="SSF56634">
    <property type="entry name" value="Heme-dependent catalase-like"/>
    <property type="match status" value="1"/>
</dbReference>
<dbReference type="Proteomes" id="UP000250443">
    <property type="component" value="Unassembled WGS sequence"/>
</dbReference>
<reference evidence="2 3" key="1">
    <citation type="submission" date="2018-06" db="EMBL/GenBank/DDBJ databases">
        <authorList>
            <consortium name="Pathogen Informatics"/>
            <person name="Doyle S."/>
        </authorList>
    </citation>
    <scope>NUCLEOTIDE SEQUENCE [LARGE SCALE GENOMIC DNA]</scope>
    <source>
        <strain evidence="2 3">NCTC11842</strain>
    </source>
</reference>
<organism evidence="2 3">
    <name type="scientific">Pseudomonas luteola</name>
    <dbReference type="NCBI Taxonomy" id="47886"/>
    <lineage>
        <taxon>Bacteria</taxon>
        <taxon>Pseudomonadati</taxon>
        <taxon>Pseudomonadota</taxon>
        <taxon>Gammaproteobacteria</taxon>
        <taxon>Pseudomonadales</taxon>
        <taxon>Pseudomonadaceae</taxon>
        <taxon>Pseudomonas</taxon>
    </lineage>
</organism>
<keyword evidence="2" id="KW-0560">Oxidoreductase</keyword>
<keyword evidence="4" id="KW-1185">Reference proteome</keyword>
<dbReference type="EC" id="1.11.1.6" evidence="2"/>
<dbReference type="RefSeq" id="WP_073449846.1">
    <property type="nucleotide sequence ID" value="NZ_FQYS01000005.1"/>
</dbReference>
<dbReference type="Proteomes" id="UP000626180">
    <property type="component" value="Unassembled WGS sequence"/>
</dbReference>
<dbReference type="PANTHER" id="PTHR36195">
    <property type="entry name" value="DOMAIN PROTEIN, PUTATIVE (AFU_ORTHOLOGUE AFUA_5G01990)-RELATED-RELATED"/>
    <property type="match status" value="1"/>
</dbReference>
<dbReference type="EMBL" id="UAUF01000014">
    <property type="protein sequence ID" value="SPZ11704.1"/>
    <property type="molecule type" value="Genomic_DNA"/>
</dbReference>
<protein>
    <submittedName>
        <fullName evidence="1 2">Catalase</fullName>
        <ecNumber evidence="2">1.11.1.6</ecNumber>
    </submittedName>
</protein>